<gene>
    <name evidence="3" type="ORF">E3202_04575</name>
</gene>
<protein>
    <submittedName>
        <fullName evidence="3">HEPN domain-containing protein</fullName>
    </submittedName>
</protein>
<reference evidence="3 4" key="1">
    <citation type="submission" date="2019-03" db="EMBL/GenBank/DDBJ databases">
        <title>The complete genome sequence of Neokomagataea sp. Jb2 NBRC113641.</title>
        <authorList>
            <person name="Chua K.-O."/>
            <person name="Chan K.-G."/>
            <person name="See-Too W.-S."/>
        </authorList>
    </citation>
    <scope>NUCLEOTIDE SEQUENCE [LARGE SCALE GENOMIC DNA]</scope>
    <source>
        <strain evidence="3 4">Jb2</strain>
    </source>
</reference>
<evidence type="ECO:0000259" key="2">
    <source>
        <dbReference type="Pfam" id="PF22809"/>
    </source>
</evidence>
<dbReference type="InterPro" id="IPR049503">
    <property type="entry name" value="AbiJ_NTD4"/>
</dbReference>
<dbReference type="Pfam" id="PF18863">
    <property type="entry name" value="AbiJ_NTD4"/>
    <property type="match status" value="1"/>
</dbReference>
<dbReference type="Proteomes" id="UP000315037">
    <property type="component" value="Unassembled WGS sequence"/>
</dbReference>
<evidence type="ECO:0000313" key="3">
    <source>
        <dbReference type="EMBL" id="TPW33872.1"/>
    </source>
</evidence>
<keyword evidence="4" id="KW-1185">Reference proteome</keyword>
<comment type="caution">
    <text evidence="3">The sequence shown here is derived from an EMBL/GenBank/DDBJ whole genome shotgun (WGS) entry which is preliminary data.</text>
</comment>
<dbReference type="Pfam" id="PF22809">
    <property type="entry name" value="DUF7014"/>
    <property type="match status" value="1"/>
</dbReference>
<accession>A0A506UKW2</accession>
<evidence type="ECO:0000313" key="4">
    <source>
        <dbReference type="Proteomes" id="UP000315037"/>
    </source>
</evidence>
<evidence type="ECO:0000259" key="1">
    <source>
        <dbReference type="Pfam" id="PF18863"/>
    </source>
</evidence>
<name>A0A506UKW2_9PROT</name>
<dbReference type="EMBL" id="SORZ01000002">
    <property type="protein sequence ID" value="TPW33872.1"/>
    <property type="molecule type" value="Genomic_DNA"/>
</dbReference>
<dbReference type="Gene3D" id="1.20.120.330">
    <property type="entry name" value="Nucleotidyltransferases domain 2"/>
    <property type="match status" value="1"/>
</dbReference>
<feature type="domain" description="HEPN AbiJ-N-terminal" evidence="1">
    <location>
        <begin position="6"/>
        <end position="175"/>
    </location>
</feature>
<proteinExistence type="predicted"/>
<dbReference type="RefSeq" id="WP_165600590.1">
    <property type="nucleotide sequence ID" value="NZ_SORZ01000002.1"/>
</dbReference>
<feature type="domain" description="DUF7014" evidence="2">
    <location>
        <begin position="188"/>
        <end position="305"/>
    </location>
</feature>
<dbReference type="NCBIfam" id="NF046078">
    <property type="entry name" value="STM4504_CBY0614"/>
    <property type="match status" value="1"/>
</dbReference>
<sequence length="319" mass="36768">MVLYNTYSRRLKQETIPEDDFYQYNDIPMFLRKQILHISEDILGRLKDSIGTKNNLLIWNCWYELYNSFRREIGLSSSTRFPPILLSEEIESLFLSPNVKCNSVLDFVDILMELSRNLSRSRNNFIDKPKIDLAIKELNARFLDAKVGYQYEENGEEKGIVRIDNKEAHKELVKPALKLLSNPLFSQANKDYRNAHEHYRSGNVKDCIAACNRAFEAMMKAICSHQGWEIKGDRASDLIKLLRNNGLFLEGQEKFFDTYIAMLKTGIPELRNENGGHGDEPETPERPLYLASYALHLTATNLLFLGDAWAAYSSRQAPS</sequence>
<dbReference type="AlphaFoldDB" id="A0A506UKW2"/>
<dbReference type="InterPro" id="IPR054280">
    <property type="entry name" value="DUF7014"/>
</dbReference>
<organism evidence="3 4">
    <name type="scientific">Oecophyllibacter saccharovorans</name>
    <dbReference type="NCBI Taxonomy" id="2558360"/>
    <lineage>
        <taxon>Bacteria</taxon>
        <taxon>Pseudomonadati</taxon>
        <taxon>Pseudomonadota</taxon>
        <taxon>Alphaproteobacteria</taxon>
        <taxon>Acetobacterales</taxon>
        <taxon>Acetobacteraceae</taxon>
        <taxon>Oecophyllibacter</taxon>
    </lineage>
</organism>